<dbReference type="Pfam" id="PF03065">
    <property type="entry name" value="Glyco_hydro_57"/>
    <property type="match status" value="1"/>
</dbReference>
<keyword evidence="5" id="KW-0378">Hydrolase</keyword>
<keyword evidence="2 3" id="KW-0119">Carbohydrate metabolism</keyword>
<dbReference type="Gene3D" id="3.20.110.10">
    <property type="entry name" value="Glycoside hydrolase 38, N terminal domain"/>
    <property type="match status" value="1"/>
</dbReference>
<feature type="domain" description="Glycoside hydrolase family 57 N-terminal" evidence="4">
    <location>
        <begin position="11"/>
        <end position="264"/>
    </location>
</feature>
<evidence type="ECO:0000313" key="6">
    <source>
        <dbReference type="Proteomes" id="UP000319836"/>
    </source>
</evidence>
<accession>A0A538U5Y9</accession>
<evidence type="ECO:0000256" key="1">
    <source>
        <dbReference type="ARBA" id="ARBA00006821"/>
    </source>
</evidence>
<dbReference type="EMBL" id="VBPA01000135">
    <property type="protein sequence ID" value="TMQ71285.1"/>
    <property type="molecule type" value="Genomic_DNA"/>
</dbReference>
<dbReference type="SUPFAM" id="SSF88713">
    <property type="entry name" value="Glycoside hydrolase/deacetylase"/>
    <property type="match status" value="1"/>
</dbReference>
<reference evidence="5 6" key="1">
    <citation type="journal article" date="2019" name="Nat. Microbiol.">
        <title>Mediterranean grassland soil C-N compound turnover is dependent on rainfall and depth, and is mediated by genomically divergent microorganisms.</title>
        <authorList>
            <person name="Diamond S."/>
            <person name="Andeer P.F."/>
            <person name="Li Z."/>
            <person name="Crits-Christoph A."/>
            <person name="Burstein D."/>
            <person name="Anantharaman K."/>
            <person name="Lane K.R."/>
            <person name="Thomas B.C."/>
            <person name="Pan C."/>
            <person name="Northen T.R."/>
            <person name="Banfield J.F."/>
        </authorList>
    </citation>
    <scope>NUCLEOTIDE SEQUENCE [LARGE SCALE GENOMIC DNA]</scope>
    <source>
        <strain evidence="5">WS_10</strain>
    </source>
</reference>
<protein>
    <submittedName>
        <fullName evidence="5">Glycoside hydrolase</fullName>
    </submittedName>
</protein>
<comment type="caution">
    <text evidence="5">The sequence shown here is derived from an EMBL/GenBank/DDBJ whole genome shotgun (WGS) entry which is preliminary data.</text>
</comment>
<comment type="similarity">
    <text evidence="1 3">Belongs to the glycosyl hydrolase 57 family.</text>
</comment>
<dbReference type="GO" id="GO:0016787">
    <property type="term" value="F:hydrolase activity"/>
    <property type="evidence" value="ECO:0007669"/>
    <property type="project" value="UniProtKB-KW"/>
</dbReference>
<proteinExistence type="inferred from homology"/>
<evidence type="ECO:0000256" key="2">
    <source>
        <dbReference type="ARBA" id="ARBA00023277"/>
    </source>
</evidence>
<dbReference type="PANTHER" id="PTHR36306">
    <property type="entry name" value="ALPHA-AMYLASE-RELATED-RELATED"/>
    <property type="match status" value="1"/>
</dbReference>
<evidence type="ECO:0000259" key="4">
    <source>
        <dbReference type="Pfam" id="PF03065"/>
    </source>
</evidence>
<dbReference type="GO" id="GO:0005975">
    <property type="term" value="P:carbohydrate metabolic process"/>
    <property type="evidence" value="ECO:0007669"/>
    <property type="project" value="InterPro"/>
</dbReference>
<evidence type="ECO:0000313" key="5">
    <source>
        <dbReference type="EMBL" id="TMQ71285.1"/>
    </source>
</evidence>
<organism evidence="5 6">
    <name type="scientific">Eiseniibacteriota bacterium</name>
    <dbReference type="NCBI Taxonomy" id="2212470"/>
    <lineage>
        <taxon>Bacteria</taxon>
        <taxon>Candidatus Eiseniibacteriota</taxon>
    </lineage>
</organism>
<dbReference type="InterPro" id="IPR004300">
    <property type="entry name" value="Glyco_hydro_57_N"/>
</dbReference>
<evidence type="ECO:0000256" key="3">
    <source>
        <dbReference type="RuleBase" id="RU361196"/>
    </source>
</evidence>
<dbReference type="InterPro" id="IPR011330">
    <property type="entry name" value="Glyco_hydro/deAcase_b/a-brl"/>
</dbReference>
<dbReference type="PANTHER" id="PTHR36306:SF1">
    <property type="entry name" value="ALPHA-AMYLASE-RELATED"/>
    <property type="match status" value="1"/>
</dbReference>
<name>A0A538U5Y9_UNCEI</name>
<feature type="non-terminal residue" evidence="5">
    <location>
        <position position="266"/>
    </location>
</feature>
<dbReference type="Proteomes" id="UP000319836">
    <property type="component" value="Unassembled WGS sequence"/>
</dbReference>
<sequence length="266" mass="29978">MTEAVSTVDLVFLWHHHQPDYRSPRDGRSLLPWVRLHASKDYLDMAVRLHRHPRLRAVFNFVPSLLDQLEGVARGEPDALFDLLGREIGELGEAERREVIARCTIAPRYAFERWPAYRRLTDRANRARQSGGRSDNFGDDELLALEVWFLLAWIDPMFHDAPAAAAALATPTHFATPIRDGLLVLHQRLATEVVPAYRSLADAGQVELSESPYYHPILPLLVGHEAARRARPDLVLPSEAFAAPEDATVQVGRAVERHRRAFGALP</sequence>
<gene>
    <name evidence="5" type="ORF">E6K80_06055</name>
</gene>
<dbReference type="InterPro" id="IPR027291">
    <property type="entry name" value="Glyco_hydro_38_N_sf"/>
</dbReference>
<dbReference type="InterPro" id="IPR052046">
    <property type="entry name" value="GH57_Enzymes"/>
</dbReference>
<dbReference type="AlphaFoldDB" id="A0A538U5Y9"/>